<evidence type="ECO:0000313" key="2">
    <source>
        <dbReference type="Proteomes" id="UP001519345"/>
    </source>
</evidence>
<organism evidence="1 2">
    <name type="scientific">Virgibacillus natechei</name>
    <dbReference type="NCBI Taxonomy" id="1216297"/>
    <lineage>
        <taxon>Bacteria</taxon>
        <taxon>Bacillati</taxon>
        <taxon>Bacillota</taxon>
        <taxon>Bacilli</taxon>
        <taxon>Bacillales</taxon>
        <taxon>Bacillaceae</taxon>
        <taxon>Virgibacillus</taxon>
    </lineage>
</organism>
<dbReference type="EMBL" id="JAGGKX010000008">
    <property type="protein sequence ID" value="MBP1969861.1"/>
    <property type="molecule type" value="Genomic_DNA"/>
</dbReference>
<gene>
    <name evidence="1" type="ORF">J2Z83_001969</name>
</gene>
<comment type="caution">
    <text evidence="1">The sequence shown here is derived from an EMBL/GenBank/DDBJ whole genome shotgun (WGS) entry which is preliminary data.</text>
</comment>
<accession>A0ABS4IHR4</accession>
<dbReference type="RefSeq" id="WP_209463027.1">
    <property type="nucleotide sequence ID" value="NZ_CP110224.1"/>
</dbReference>
<dbReference type="Proteomes" id="UP001519345">
    <property type="component" value="Unassembled WGS sequence"/>
</dbReference>
<protein>
    <submittedName>
        <fullName evidence="1">N-acetylglutamate synthase-like GNAT family acetyltransferase</fullName>
    </submittedName>
</protein>
<name>A0ABS4IHR4_9BACI</name>
<reference evidence="1 2" key="1">
    <citation type="submission" date="2021-03" db="EMBL/GenBank/DDBJ databases">
        <title>Genomic Encyclopedia of Type Strains, Phase IV (KMG-IV): sequencing the most valuable type-strain genomes for metagenomic binning, comparative biology and taxonomic classification.</title>
        <authorList>
            <person name="Goeker M."/>
        </authorList>
    </citation>
    <scope>NUCLEOTIDE SEQUENCE [LARGE SCALE GENOMIC DNA]</scope>
    <source>
        <strain evidence="1 2">DSM 25609</strain>
    </source>
</reference>
<proteinExistence type="predicted"/>
<sequence length="133" mass="15477">MNLIQANRVSEEKLDHFLKNNQTVNGDSLLQMGYVVEVQDQIEGCFVLEAMDDYIYWLKQLYITKSEAAKLPVLLETILNLAKEQQAKTVYVHSHQPVVDIILESLQFHPQQEGNFVDKDESREGNWWFYSVS</sequence>
<evidence type="ECO:0000313" key="1">
    <source>
        <dbReference type="EMBL" id="MBP1969861.1"/>
    </source>
</evidence>
<keyword evidence="2" id="KW-1185">Reference proteome</keyword>